<name>A0ABW4ZQ45_9SPHI</name>
<gene>
    <name evidence="1" type="ORF">ACFSJU_14940</name>
</gene>
<keyword evidence="2" id="KW-1185">Reference proteome</keyword>
<dbReference type="Proteomes" id="UP001597387">
    <property type="component" value="Unassembled WGS sequence"/>
</dbReference>
<evidence type="ECO:0008006" key="3">
    <source>
        <dbReference type="Google" id="ProtNLM"/>
    </source>
</evidence>
<evidence type="ECO:0000313" key="1">
    <source>
        <dbReference type="EMBL" id="MFD2163704.1"/>
    </source>
</evidence>
<protein>
    <recommendedName>
        <fullName evidence="3">C2H2-type domain-containing protein</fullName>
    </recommendedName>
</protein>
<evidence type="ECO:0000313" key="2">
    <source>
        <dbReference type="Proteomes" id="UP001597387"/>
    </source>
</evidence>
<comment type="caution">
    <text evidence="1">The sequence shown here is derived from an EMBL/GenBank/DDBJ whole genome shotgun (WGS) entry which is preliminary data.</text>
</comment>
<accession>A0ABW4ZQ45</accession>
<organism evidence="1 2">
    <name type="scientific">Paradesertivirga mongoliensis</name>
    <dbReference type="NCBI Taxonomy" id="2100740"/>
    <lineage>
        <taxon>Bacteria</taxon>
        <taxon>Pseudomonadati</taxon>
        <taxon>Bacteroidota</taxon>
        <taxon>Sphingobacteriia</taxon>
        <taxon>Sphingobacteriales</taxon>
        <taxon>Sphingobacteriaceae</taxon>
        <taxon>Paradesertivirga</taxon>
    </lineage>
</organism>
<dbReference type="EMBL" id="JBHUHZ010000002">
    <property type="protein sequence ID" value="MFD2163704.1"/>
    <property type="molecule type" value="Genomic_DNA"/>
</dbReference>
<reference evidence="2" key="1">
    <citation type="journal article" date="2019" name="Int. J. Syst. Evol. Microbiol.">
        <title>The Global Catalogue of Microorganisms (GCM) 10K type strain sequencing project: providing services to taxonomists for standard genome sequencing and annotation.</title>
        <authorList>
            <consortium name="The Broad Institute Genomics Platform"/>
            <consortium name="The Broad Institute Genome Sequencing Center for Infectious Disease"/>
            <person name="Wu L."/>
            <person name="Ma J."/>
        </authorList>
    </citation>
    <scope>NUCLEOTIDE SEQUENCE [LARGE SCALE GENOMIC DNA]</scope>
    <source>
        <strain evidence="2">KCTC 42217</strain>
    </source>
</reference>
<dbReference type="RefSeq" id="WP_255900400.1">
    <property type="nucleotide sequence ID" value="NZ_JAFMZO010000002.1"/>
</dbReference>
<proteinExistence type="predicted"/>
<sequence>MTRINRRALIDGHTKPEFGNQDHIKIIKQAEEWVKDFKTGMVDVYDSRCIIDLTVSLKFKCPCCNGWVNEDFEADDVDSYTDVQDVFRQNRNSFFTCGECNSKFKIINDRELVLHHNTRELALPQTAQS</sequence>